<evidence type="ECO:0000313" key="2">
    <source>
        <dbReference type="Proteomes" id="UP000078148"/>
    </source>
</evidence>
<keyword evidence="2" id="KW-1185">Reference proteome</keyword>
<dbReference type="InterPro" id="IPR016024">
    <property type="entry name" value="ARM-type_fold"/>
</dbReference>
<dbReference type="KEGG" id="pbv:AR543_01100"/>
<proteinExistence type="predicted"/>
<evidence type="ECO:0000313" key="1">
    <source>
        <dbReference type="EMBL" id="ANF94766.1"/>
    </source>
</evidence>
<dbReference type="InterPro" id="IPR014825">
    <property type="entry name" value="DNA_alkylation"/>
</dbReference>
<dbReference type="EMBL" id="CP013023">
    <property type="protein sequence ID" value="ANF94766.1"/>
    <property type="molecule type" value="Genomic_DNA"/>
</dbReference>
<evidence type="ECO:0008006" key="3">
    <source>
        <dbReference type="Google" id="ProtNLM"/>
    </source>
</evidence>
<dbReference type="Gene3D" id="1.25.40.290">
    <property type="entry name" value="ARM repeat domains"/>
    <property type="match status" value="1"/>
</dbReference>
<dbReference type="SUPFAM" id="SSF48371">
    <property type="entry name" value="ARM repeat"/>
    <property type="match status" value="1"/>
</dbReference>
<dbReference type="Proteomes" id="UP000078148">
    <property type="component" value="Chromosome"/>
</dbReference>
<sequence length="363" mass="42305">METFKDLYNDTFLQQFSDKIQLYTAHFEPLTFYQHIHNAGWEELAFKQRIRRISEALTAALSLPYDQAVSLLIEMAPDCTGIEYLFFPDYVELNGLEQVDLSMQALEQLTRYSSAEFAVRPFILQDPERMLEQMNRWADHENEHVRRLASEGFRPRLPWSFQLKMFINDPEPTLRVLDKLKQDPSLYVRKSVANHLNDIAKDHPDRIAAIAREWHGQHPHTDWIIRHGCRTLLKQDHPEVMDLFGYLPNEQVRAADFAVSVPEVAIGDDIELSFTLFNEAVSAQNLRIDYEVDLMKANGRHAAKRFRWVSREFAPGQHLMRKKHSFKLITTRVYYPGIHHIRLYVNGEKQGDVSFILKAPGGS</sequence>
<accession>A0A172ZAV3</accession>
<dbReference type="OrthoDB" id="9797162at2"/>
<reference evidence="1 2" key="2">
    <citation type="journal article" date="2016" name="Int. J. Syst. Evol. Microbiol.">
        <title>Paenibacillus bovis sp. nov., isolated from raw yak (Bos grunniens) milk.</title>
        <authorList>
            <person name="Gao C."/>
            <person name="Han J."/>
            <person name="Liu Z."/>
            <person name="Xu X."/>
            <person name="Hang F."/>
            <person name="Wu Z."/>
        </authorList>
    </citation>
    <scope>NUCLEOTIDE SEQUENCE [LARGE SCALE GENOMIC DNA]</scope>
    <source>
        <strain evidence="1 2">BD3526</strain>
    </source>
</reference>
<gene>
    <name evidence="1" type="ORF">AR543_01100</name>
</gene>
<reference evidence="2" key="1">
    <citation type="submission" date="2015-10" db="EMBL/GenBank/DDBJ databases">
        <title>Genome of Paenibacillus bovis sp. nov.</title>
        <authorList>
            <person name="Wu Z."/>
            <person name="Gao C."/>
            <person name="Liu Z."/>
            <person name="Zheng H."/>
        </authorList>
    </citation>
    <scope>NUCLEOTIDE SEQUENCE [LARGE SCALE GENOMIC DNA]</scope>
    <source>
        <strain evidence="2">BD3526</strain>
    </source>
</reference>
<organism evidence="1 2">
    <name type="scientific">Paenibacillus bovis</name>
    <dbReference type="NCBI Taxonomy" id="1616788"/>
    <lineage>
        <taxon>Bacteria</taxon>
        <taxon>Bacillati</taxon>
        <taxon>Bacillota</taxon>
        <taxon>Bacilli</taxon>
        <taxon>Bacillales</taxon>
        <taxon>Paenibacillaceae</taxon>
        <taxon>Paenibacillus</taxon>
    </lineage>
</organism>
<name>A0A172ZAV3_9BACL</name>
<dbReference type="AlphaFoldDB" id="A0A172ZAV3"/>
<dbReference type="Pfam" id="PF08713">
    <property type="entry name" value="DNA_alkylation"/>
    <property type="match status" value="1"/>
</dbReference>
<dbReference type="STRING" id="1616788.AR543_01100"/>
<protein>
    <recommendedName>
        <fullName evidence="3">DNA alkylation repair protein</fullName>
    </recommendedName>
</protein>
<dbReference type="RefSeq" id="WP_060531060.1">
    <property type="nucleotide sequence ID" value="NZ_CP013023.1"/>
</dbReference>